<dbReference type="InterPro" id="IPR002067">
    <property type="entry name" value="MCP"/>
</dbReference>
<dbReference type="Proteomes" id="UP001432216">
    <property type="component" value="Chromosome 3"/>
</dbReference>
<evidence type="ECO:0000256" key="10">
    <source>
        <dbReference type="RuleBase" id="RU000488"/>
    </source>
</evidence>
<keyword evidence="13" id="KW-1185">Reference proteome</keyword>
<evidence type="ECO:0000313" key="13">
    <source>
        <dbReference type="Proteomes" id="UP001432216"/>
    </source>
</evidence>
<protein>
    <recommendedName>
        <fullName evidence="14">Solute carrier family 25 (Mitochondrial folate transporter), member 32</fullName>
    </recommendedName>
</protein>
<feature type="repeat" description="Solcar" evidence="9">
    <location>
        <begin position="64"/>
        <end position="153"/>
    </location>
</feature>
<evidence type="ECO:0000256" key="6">
    <source>
        <dbReference type="ARBA" id="ARBA00022989"/>
    </source>
</evidence>
<sequence length="430" mass="47583">MNLVYGRQSFYYPYSRLKSRGARTPWTGFNEGLEPAKLFGKGRTWRGDARLVTTPPSARILFIPPQFHSMTAGAGAGLVSSIVTCPLDVVKTRLQAQAASVNHKDYQTVEMIIKDIWRSGGFRGFYRGLGPTLAGYLPTWGIYFTVYDMVKDKLGAWAAHNDLPTKPSMVHIVAAMTAGATGTCMTSPLWVIKTRLMAQVGPSDQARYRNTLEAIVDIYRYEGVRAFYKGLLPSLMGISHVAVQFPLYEKAKSWADNNTEGDHSSLTPSTILICSAFSKMVASIATYPHEVLRTRLQIRKSSPKSSSSSSIFPSSNPSKPSHPPLPFSSMYFNPLSSTNGKSHPPLNASNSTASHAHPPLDHQARSLWHSLIKFRKEGGIIDTFISIKNQDGWRGFYRGLSINLIRTVPSSAVTMLTYELIMRRLSSHTS</sequence>
<gene>
    <name evidence="12" type="ORF">IAS62_001601</name>
</gene>
<proteinExistence type="inferred from homology"/>
<organism evidence="12 13">
    <name type="scientific">Cryptococcus decagattii</name>
    <dbReference type="NCBI Taxonomy" id="1859122"/>
    <lineage>
        <taxon>Eukaryota</taxon>
        <taxon>Fungi</taxon>
        <taxon>Dikarya</taxon>
        <taxon>Basidiomycota</taxon>
        <taxon>Agaricomycotina</taxon>
        <taxon>Tremellomycetes</taxon>
        <taxon>Tremellales</taxon>
        <taxon>Cryptococcaceae</taxon>
        <taxon>Cryptococcus</taxon>
        <taxon>Cryptococcus gattii species complex</taxon>
    </lineage>
</organism>
<dbReference type="InterPro" id="IPR044712">
    <property type="entry name" value="SLC25A32-like"/>
</dbReference>
<accession>A0ABZ2AP52</accession>
<dbReference type="PROSITE" id="PS50920">
    <property type="entry name" value="SOLCAR"/>
    <property type="match status" value="3"/>
</dbReference>
<reference evidence="12 13" key="1">
    <citation type="submission" date="2024-01" db="EMBL/GenBank/DDBJ databases">
        <title>Comparative genomics of Cryptococcus and Kwoniella reveals pathogenesis evolution and contrasting modes of karyotype evolution via chromosome fusion or intercentromeric recombination.</title>
        <authorList>
            <person name="Coelho M.A."/>
            <person name="David-Palma M."/>
            <person name="Shea T."/>
            <person name="Bowers K."/>
            <person name="McGinley-Smith S."/>
            <person name="Mohammad A.W."/>
            <person name="Gnirke A."/>
            <person name="Yurkov A.M."/>
            <person name="Nowrousian M."/>
            <person name="Sun S."/>
            <person name="Cuomo C.A."/>
            <person name="Heitman J."/>
        </authorList>
    </citation>
    <scope>NUCLEOTIDE SEQUENCE [LARGE SCALE GENOMIC DNA]</scope>
    <source>
        <strain evidence="12 13">7685027</strain>
    </source>
</reference>
<evidence type="ECO:0000313" key="12">
    <source>
        <dbReference type="EMBL" id="WVO20308.1"/>
    </source>
</evidence>
<name>A0ABZ2AP52_9TREE</name>
<dbReference type="GeneID" id="89988376"/>
<evidence type="ECO:0000256" key="11">
    <source>
        <dbReference type="SAM" id="MobiDB-lite"/>
    </source>
</evidence>
<evidence type="ECO:0008006" key="14">
    <source>
        <dbReference type="Google" id="ProtNLM"/>
    </source>
</evidence>
<keyword evidence="4 9" id="KW-0812">Transmembrane</keyword>
<keyword evidence="8 9" id="KW-0472">Membrane</keyword>
<evidence type="ECO:0000256" key="9">
    <source>
        <dbReference type="PROSITE-ProRule" id="PRU00282"/>
    </source>
</evidence>
<feature type="compositionally biased region" description="Low complexity" evidence="11">
    <location>
        <begin position="303"/>
        <end position="319"/>
    </location>
</feature>
<evidence type="ECO:0000256" key="5">
    <source>
        <dbReference type="ARBA" id="ARBA00022737"/>
    </source>
</evidence>
<comment type="similarity">
    <text evidence="2 10">Belongs to the mitochondrial carrier (TC 2.A.29) family.</text>
</comment>
<dbReference type="PRINTS" id="PR00926">
    <property type="entry name" value="MITOCARRIER"/>
</dbReference>
<feature type="repeat" description="Solcar" evidence="9">
    <location>
        <begin position="166"/>
        <end position="254"/>
    </location>
</feature>
<comment type="subcellular location">
    <subcellularLocation>
        <location evidence="1">Mitochondrion membrane</location>
        <topology evidence="1">Multi-pass membrane protein</topology>
    </subcellularLocation>
</comment>
<feature type="repeat" description="Solcar" evidence="9">
    <location>
        <begin position="342"/>
        <end position="424"/>
    </location>
</feature>
<evidence type="ECO:0000256" key="3">
    <source>
        <dbReference type="ARBA" id="ARBA00022448"/>
    </source>
</evidence>
<dbReference type="Gene3D" id="1.50.40.10">
    <property type="entry name" value="Mitochondrial carrier domain"/>
    <property type="match status" value="2"/>
</dbReference>
<evidence type="ECO:0000256" key="1">
    <source>
        <dbReference type="ARBA" id="ARBA00004225"/>
    </source>
</evidence>
<keyword evidence="6" id="KW-1133">Transmembrane helix</keyword>
<dbReference type="InterPro" id="IPR018108">
    <property type="entry name" value="MCP_transmembrane"/>
</dbReference>
<evidence type="ECO:0000256" key="2">
    <source>
        <dbReference type="ARBA" id="ARBA00006375"/>
    </source>
</evidence>
<keyword evidence="5" id="KW-0677">Repeat</keyword>
<dbReference type="EMBL" id="CP143808">
    <property type="protein sequence ID" value="WVO20308.1"/>
    <property type="molecule type" value="Genomic_DNA"/>
</dbReference>
<dbReference type="InterPro" id="IPR023395">
    <property type="entry name" value="MCP_dom_sf"/>
</dbReference>
<keyword evidence="3 10" id="KW-0813">Transport</keyword>
<dbReference type="SUPFAM" id="SSF103506">
    <property type="entry name" value="Mitochondrial carrier"/>
    <property type="match status" value="1"/>
</dbReference>
<evidence type="ECO:0000256" key="7">
    <source>
        <dbReference type="ARBA" id="ARBA00023128"/>
    </source>
</evidence>
<evidence type="ECO:0000256" key="8">
    <source>
        <dbReference type="ARBA" id="ARBA00023136"/>
    </source>
</evidence>
<dbReference type="RefSeq" id="XP_064719548.1">
    <property type="nucleotide sequence ID" value="XM_064863476.1"/>
</dbReference>
<keyword evidence="7" id="KW-0496">Mitochondrion</keyword>
<feature type="region of interest" description="Disordered" evidence="11">
    <location>
        <begin position="298"/>
        <end position="323"/>
    </location>
</feature>
<dbReference type="Pfam" id="PF00153">
    <property type="entry name" value="Mito_carr"/>
    <property type="match status" value="4"/>
</dbReference>
<evidence type="ECO:0000256" key="4">
    <source>
        <dbReference type="ARBA" id="ARBA00022692"/>
    </source>
</evidence>
<dbReference type="PANTHER" id="PTHR45683">
    <property type="entry name" value="MITOCHONDRIAL NICOTINAMIDE ADENINE DINUCLEOTIDE TRANSPORTER 1-RELATED-RELATED"/>
    <property type="match status" value="1"/>
</dbReference>